<organism evidence="2 3">
    <name type="scientific">Candidatus Corynebacterium faecigallinarum</name>
    <dbReference type="NCBI Taxonomy" id="2838528"/>
    <lineage>
        <taxon>Bacteria</taxon>
        <taxon>Bacillati</taxon>
        <taxon>Actinomycetota</taxon>
        <taxon>Actinomycetes</taxon>
        <taxon>Mycobacteriales</taxon>
        <taxon>Corynebacteriaceae</taxon>
        <taxon>Corynebacterium</taxon>
    </lineage>
</organism>
<dbReference type="PANTHER" id="PTHR30290">
    <property type="entry name" value="PERIPLASMIC BINDING COMPONENT OF ABC TRANSPORTER"/>
    <property type="match status" value="1"/>
</dbReference>
<dbReference type="GO" id="GO:0015833">
    <property type="term" value="P:peptide transport"/>
    <property type="evidence" value="ECO:0007669"/>
    <property type="project" value="TreeGrafter"/>
</dbReference>
<dbReference type="EMBL" id="DWVP01000014">
    <property type="protein sequence ID" value="HJC85027.1"/>
    <property type="molecule type" value="Genomic_DNA"/>
</dbReference>
<name>A0A9D2QFD6_9CORY</name>
<protein>
    <submittedName>
        <fullName evidence="2">ABC transporter family substrate-binding protein</fullName>
    </submittedName>
</protein>
<dbReference type="CDD" id="cd08501">
    <property type="entry name" value="PBP2_Lpqw"/>
    <property type="match status" value="1"/>
</dbReference>
<evidence type="ECO:0000259" key="1">
    <source>
        <dbReference type="Pfam" id="PF00496"/>
    </source>
</evidence>
<dbReference type="Pfam" id="PF00496">
    <property type="entry name" value="SBP_bac_5"/>
    <property type="match status" value="1"/>
</dbReference>
<feature type="domain" description="Solute-binding protein family 5" evidence="1">
    <location>
        <begin position="18"/>
        <end position="274"/>
    </location>
</feature>
<reference evidence="2" key="1">
    <citation type="journal article" date="2021" name="PeerJ">
        <title>Extensive microbial diversity within the chicken gut microbiome revealed by metagenomics and culture.</title>
        <authorList>
            <person name="Gilroy R."/>
            <person name="Ravi A."/>
            <person name="Getino M."/>
            <person name="Pursley I."/>
            <person name="Horton D.L."/>
            <person name="Alikhan N.F."/>
            <person name="Baker D."/>
            <person name="Gharbi K."/>
            <person name="Hall N."/>
            <person name="Watson M."/>
            <person name="Adriaenssens E.M."/>
            <person name="Foster-Nyarko E."/>
            <person name="Jarju S."/>
            <person name="Secka A."/>
            <person name="Antonio M."/>
            <person name="Oren A."/>
            <person name="Chaudhuri R.R."/>
            <person name="La Ragione R."/>
            <person name="Hildebrand F."/>
            <person name="Pallen M.J."/>
        </authorList>
    </citation>
    <scope>NUCLEOTIDE SEQUENCE</scope>
    <source>
        <strain evidence="2">ChiHjej13B12-4958</strain>
    </source>
</reference>
<evidence type="ECO:0000313" key="3">
    <source>
        <dbReference type="Proteomes" id="UP000823858"/>
    </source>
</evidence>
<dbReference type="PANTHER" id="PTHR30290:SF65">
    <property type="entry name" value="MONOACYL PHOSPHATIDYLINOSITOL TETRAMANNOSIDE-BINDING PROTEIN LPQW-RELATED"/>
    <property type="match status" value="1"/>
</dbReference>
<dbReference type="Gene3D" id="3.10.105.10">
    <property type="entry name" value="Dipeptide-binding Protein, Domain 3"/>
    <property type="match status" value="1"/>
</dbReference>
<dbReference type="SUPFAM" id="SSF53850">
    <property type="entry name" value="Periplasmic binding protein-like II"/>
    <property type="match status" value="1"/>
</dbReference>
<proteinExistence type="predicted"/>
<dbReference type="Gene3D" id="3.40.190.10">
    <property type="entry name" value="Periplasmic binding protein-like II"/>
    <property type="match status" value="1"/>
</dbReference>
<reference evidence="2" key="2">
    <citation type="submission" date="2021-04" db="EMBL/GenBank/DDBJ databases">
        <authorList>
            <person name="Gilroy R."/>
        </authorList>
    </citation>
    <scope>NUCLEOTIDE SEQUENCE</scope>
    <source>
        <strain evidence="2">ChiHjej13B12-4958</strain>
    </source>
</reference>
<dbReference type="AlphaFoldDB" id="A0A9D2QFD6"/>
<gene>
    <name evidence="2" type="ORF">H9751_05715</name>
</gene>
<dbReference type="InterPro" id="IPR000914">
    <property type="entry name" value="SBP_5_dom"/>
</dbReference>
<sequence>MAKGQFNEGWLGETPNEWGAGPYEVERSDFNRQTVTFVPNEKWWGEDPKLDKFTYRQLEPQAAVNAFEAGEIDATGAATKDRLATVRGMGDSADIRTAMIPASYLITLNSDAPLLEDDTVREAIMTGIDREQLATIRFNGLDYSEDLPGSFAQFATQDGYNDNFGEILEYDQDKAKELLDEAGWTEGSDGVREKDGEKLSPRYVLLGDDPQTKAGASALQAMMRDIGVDMTIDERPVSEFANISAQRDFDIFEMGFRSSDPYGVAYFDQMYASDSELNKSGTGSEELDEKIAELQKIGDGDEQIEAANELEKEFLALHGIMPTFNGPDIVATTPGLANFGAYGFADVPVENIGWENE</sequence>
<comment type="caution">
    <text evidence="2">The sequence shown here is derived from an EMBL/GenBank/DDBJ whole genome shotgun (WGS) entry which is preliminary data.</text>
</comment>
<accession>A0A9D2QFD6</accession>
<evidence type="ECO:0000313" key="2">
    <source>
        <dbReference type="EMBL" id="HJC85027.1"/>
    </source>
</evidence>
<dbReference type="GO" id="GO:1904680">
    <property type="term" value="F:peptide transmembrane transporter activity"/>
    <property type="evidence" value="ECO:0007669"/>
    <property type="project" value="TreeGrafter"/>
</dbReference>
<dbReference type="Proteomes" id="UP000823858">
    <property type="component" value="Unassembled WGS sequence"/>
</dbReference>
<dbReference type="InterPro" id="IPR039424">
    <property type="entry name" value="SBP_5"/>
</dbReference>